<accession>A0A4T0FTY4</accession>
<keyword evidence="6 13" id="KW-0548">Nucleotidyltransferase</keyword>
<dbReference type="Proteomes" id="UP000310189">
    <property type="component" value="Unassembled WGS sequence"/>
</dbReference>
<evidence type="ECO:0000256" key="3">
    <source>
        <dbReference type="ARBA" id="ARBA00016182"/>
    </source>
</evidence>
<evidence type="ECO:0000256" key="12">
    <source>
        <dbReference type="ARBA" id="ARBA00048173"/>
    </source>
</evidence>
<organism evidence="16 17">
    <name type="scientific">Wallemia hederae</name>
    <dbReference type="NCBI Taxonomy" id="1540922"/>
    <lineage>
        <taxon>Eukaryota</taxon>
        <taxon>Fungi</taxon>
        <taxon>Dikarya</taxon>
        <taxon>Basidiomycota</taxon>
        <taxon>Wallemiomycotina</taxon>
        <taxon>Wallemiomycetes</taxon>
        <taxon>Wallemiales</taxon>
        <taxon>Wallemiaceae</taxon>
        <taxon>Wallemia</taxon>
    </lineage>
</organism>
<feature type="region of interest" description="Disordered" evidence="14">
    <location>
        <begin position="472"/>
        <end position="491"/>
    </location>
</feature>
<evidence type="ECO:0000256" key="7">
    <source>
        <dbReference type="ARBA" id="ARBA00022723"/>
    </source>
</evidence>
<evidence type="ECO:0000256" key="14">
    <source>
        <dbReference type="SAM" id="MobiDB-lite"/>
    </source>
</evidence>
<evidence type="ECO:0000256" key="9">
    <source>
        <dbReference type="ARBA" id="ARBA00022895"/>
    </source>
</evidence>
<dbReference type="PANTHER" id="PTHR12066:SF0">
    <property type="entry name" value="TELOMERASE REVERSE TRANSCRIPTASE"/>
    <property type="match status" value="1"/>
</dbReference>
<dbReference type="SUPFAM" id="SSF56672">
    <property type="entry name" value="DNA/RNA polymerases"/>
    <property type="match status" value="1"/>
</dbReference>
<dbReference type="GO" id="GO:0003720">
    <property type="term" value="F:telomerase activity"/>
    <property type="evidence" value="ECO:0007669"/>
    <property type="project" value="InterPro"/>
</dbReference>
<evidence type="ECO:0000256" key="11">
    <source>
        <dbReference type="ARBA" id="ARBA00023242"/>
    </source>
</evidence>
<evidence type="ECO:0000256" key="1">
    <source>
        <dbReference type="ARBA" id="ARBA00008001"/>
    </source>
</evidence>
<evidence type="ECO:0000256" key="6">
    <source>
        <dbReference type="ARBA" id="ARBA00022695"/>
    </source>
</evidence>
<dbReference type="Gene3D" id="1.10.357.90">
    <property type="match status" value="1"/>
</dbReference>
<dbReference type="GO" id="GO:0007004">
    <property type="term" value="P:telomere maintenance via telomerase"/>
    <property type="evidence" value="ECO:0007669"/>
    <property type="project" value="TreeGrafter"/>
</dbReference>
<evidence type="ECO:0000256" key="13">
    <source>
        <dbReference type="RuleBase" id="RU365061"/>
    </source>
</evidence>
<sequence>MSSSPLVDVGRPRSTTNSIMSNVILNDTNTKTLGQWLNFNEVFKDSLICLRDPSMLTQILVNDSRVTRYYASMERTMSISDLVDLVLLRLFKASTNKPTNILTLGYRTADSYSDRLKLDSMRAGITNHYINTNISWLLSGAWKDLYAVIGDDRMLDLLLHTSMFVTVENGCLAQVSGTPVFDTAGMYADPVKNERHKSREKERRAIKPAAIPIARYRLFYGRPLFYSTTKKIYAIGLPSTHVLNRLDTKMNNFTSSPPHYLMKHIFPHQHKLKSVFAGTNGVSMSYSRLMRDEEIKSLKPTTPKRLEHLAQLFERMLQRHHNFDYSAALKRHCKSKTRGHQLDMTQYMDEDFLHASESIQSTQQRDTSLIATQMSKQATDLVPFRQDIKAPPCFQDLQCSHTEVKAFVKNVLADIIPKKLFGSTANKLKIFDSVDTFISMRKYETVTLHNLAQGLQMKDFQCFYSDQYRSDAKHNPKGVDGKTKKQRVPQSEQNKVNQIVLEWLYWLFEDLIIPLLKNTFYVSDSSADRKRTYYYRHDDWLRATEPLLEQLSNSIFEKASDALNHSYRRLQPSYVRLMPKETGVRPIVNLRKQNWVEDERFGQKVGYKRGKSINNILRSAFDVLSYERLRQPDVMGASLLGSQEAYERMKEYKKRILSQNNRKLYFVKADIQCCFDTIDQHKLMEMLDEIIQEDDYIILKHQLLSLQNDKFKREFKRQAVPEYEQDAFLGVAATLSKKLRNAILSDQVVHPHIDKDDLLKLLKEHIMENLIKINNKLYRQATGIPQGSILSTVLCSFFYGMLERNEMRFVQESKTGLMLRFIDDFLFITTSREEARYFLETLRKGFPQYGAKISEHKTLVNFDISFDGVETINRCQRSDEYFAWCGILLNTKNLDIKADYSKTFESDVRNSFSVGDGCRVGQTVTQKLTQSFKQHAHALYSDCNFNSSDTVKRNLYENYLVAAVKLGVFLTDVLCMKRVNIMHLQAVIAKVVEFGIRYTLFKVSTKKDSCCTIPPRLIHWLGYKAFERVLMKLVCDNSLRNAVKATCRKLLRGVTTTVNSKATKRYQTNKNLNKIIKHSLNSYC</sequence>
<dbReference type="Gene3D" id="3.30.70.2630">
    <property type="match status" value="1"/>
</dbReference>
<dbReference type="AlphaFoldDB" id="A0A4T0FTY4"/>
<proteinExistence type="inferred from homology"/>
<evidence type="ECO:0000256" key="8">
    <source>
        <dbReference type="ARBA" id="ARBA00022842"/>
    </source>
</evidence>
<evidence type="ECO:0000259" key="15">
    <source>
        <dbReference type="PROSITE" id="PS50878"/>
    </source>
</evidence>
<reference evidence="16 17" key="1">
    <citation type="submission" date="2019-03" db="EMBL/GenBank/DDBJ databases">
        <title>Sequencing 23 genomes of Wallemia ichthyophaga.</title>
        <authorList>
            <person name="Gostincar C."/>
        </authorList>
    </citation>
    <scope>NUCLEOTIDE SEQUENCE [LARGE SCALE GENOMIC DNA]</scope>
    <source>
        <strain evidence="16 17">EXF-5753</strain>
    </source>
</reference>
<name>A0A4T0FTY4_9BASI</name>
<dbReference type="InterPro" id="IPR000477">
    <property type="entry name" value="RT_dom"/>
</dbReference>
<dbReference type="InterPro" id="IPR021891">
    <property type="entry name" value="Telomerase_RBD"/>
</dbReference>
<dbReference type="GO" id="GO:0070034">
    <property type="term" value="F:telomerase RNA binding"/>
    <property type="evidence" value="ECO:0007669"/>
    <property type="project" value="TreeGrafter"/>
</dbReference>
<dbReference type="SMART" id="SM00975">
    <property type="entry name" value="Telomerase_RBD"/>
    <property type="match status" value="1"/>
</dbReference>
<feature type="domain" description="Reverse transcriptase" evidence="15">
    <location>
        <begin position="559"/>
        <end position="889"/>
    </location>
</feature>
<keyword evidence="9 13" id="KW-0779">Telomere</keyword>
<dbReference type="InterPro" id="IPR003545">
    <property type="entry name" value="Telomerase_RT"/>
</dbReference>
<comment type="caution">
    <text evidence="16">The sequence shown here is derived from an EMBL/GenBank/DDBJ whole genome shotgun (WGS) entry which is preliminary data.</text>
</comment>
<evidence type="ECO:0000256" key="5">
    <source>
        <dbReference type="ARBA" id="ARBA00022679"/>
    </source>
</evidence>
<evidence type="ECO:0000313" key="16">
    <source>
        <dbReference type="EMBL" id="TIA91810.1"/>
    </source>
</evidence>
<keyword evidence="11 13" id="KW-0539">Nucleus</keyword>
<dbReference type="InterPro" id="IPR043502">
    <property type="entry name" value="DNA/RNA_pol_sf"/>
</dbReference>
<comment type="subcellular location">
    <subcellularLocation>
        <location evidence="13">Nucleus</location>
    </subcellularLocation>
    <subcellularLocation>
        <location evidence="13">Chromosome</location>
        <location evidence="13">Telomere</location>
    </subcellularLocation>
</comment>
<dbReference type="GO" id="GO:0000333">
    <property type="term" value="C:telomerase catalytic core complex"/>
    <property type="evidence" value="ECO:0007669"/>
    <property type="project" value="TreeGrafter"/>
</dbReference>
<evidence type="ECO:0000256" key="10">
    <source>
        <dbReference type="ARBA" id="ARBA00022918"/>
    </source>
</evidence>
<keyword evidence="5 13" id="KW-0808">Transferase</keyword>
<dbReference type="Gene3D" id="1.10.132.70">
    <property type="match status" value="1"/>
</dbReference>
<keyword evidence="17" id="KW-1185">Reference proteome</keyword>
<dbReference type="EMBL" id="SPNW01000010">
    <property type="protein sequence ID" value="TIA91810.1"/>
    <property type="molecule type" value="Genomic_DNA"/>
</dbReference>
<dbReference type="Pfam" id="PF00078">
    <property type="entry name" value="RVT_1"/>
    <property type="match status" value="1"/>
</dbReference>
<keyword evidence="4 13" id="KW-0158">Chromosome</keyword>
<dbReference type="PROSITE" id="PS50878">
    <property type="entry name" value="RT_POL"/>
    <property type="match status" value="1"/>
</dbReference>
<dbReference type="Pfam" id="PF11474">
    <property type="entry name" value="TEN_TERT"/>
    <property type="match status" value="1"/>
</dbReference>
<comment type="function">
    <text evidence="13">Telomerase is a ribonucleoprotein enzyme essential for the replication of chromosome termini in most eukaryotes. It elongates telomeres. It is a reverse transcriptase that adds simple sequence repeats to chromosome ends by copying a template sequence within the RNA component of the enzyme.</text>
</comment>
<comment type="similarity">
    <text evidence="1 13">Belongs to the reverse transcriptase family. Telomerase subfamily.</text>
</comment>
<dbReference type="PANTHER" id="PTHR12066">
    <property type="entry name" value="TELOMERASE REVERSE TRANSCRIPTASE"/>
    <property type="match status" value="1"/>
</dbReference>
<gene>
    <name evidence="16" type="ORF">E3P99_00914</name>
</gene>
<dbReference type="GO" id="GO:0042162">
    <property type="term" value="F:telomeric DNA binding"/>
    <property type="evidence" value="ECO:0007669"/>
    <property type="project" value="TreeGrafter"/>
</dbReference>
<protein>
    <recommendedName>
        <fullName evidence="3 13">Telomerase reverse transcriptase</fullName>
        <ecNumber evidence="2 13">2.7.7.49</ecNumber>
    </recommendedName>
    <alternativeName>
        <fullName evidence="13">Telomerase catalytic subunit</fullName>
    </alternativeName>
</protein>
<dbReference type="PRINTS" id="PR01365">
    <property type="entry name" value="TELOMERASERT"/>
</dbReference>
<evidence type="ECO:0000256" key="4">
    <source>
        <dbReference type="ARBA" id="ARBA00022454"/>
    </source>
</evidence>
<keyword evidence="10 13" id="KW-0695">RNA-directed DNA polymerase</keyword>
<keyword evidence="7 13" id="KW-0479">Metal-binding</keyword>
<evidence type="ECO:0000256" key="2">
    <source>
        <dbReference type="ARBA" id="ARBA00012493"/>
    </source>
</evidence>
<dbReference type="CDD" id="cd01648">
    <property type="entry name" value="TERT"/>
    <property type="match status" value="1"/>
</dbReference>
<dbReference type="OrthoDB" id="289721at2759"/>
<dbReference type="InterPro" id="IPR049139">
    <property type="entry name" value="TERT_C"/>
</dbReference>
<dbReference type="EC" id="2.7.7.49" evidence="2 13"/>
<evidence type="ECO:0000313" key="17">
    <source>
        <dbReference type="Proteomes" id="UP000310189"/>
    </source>
</evidence>
<dbReference type="Pfam" id="PF12009">
    <property type="entry name" value="Telomerase_RBD"/>
    <property type="match status" value="1"/>
</dbReference>
<dbReference type="GO" id="GO:0046872">
    <property type="term" value="F:metal ion binding"/>
    <property type="evidence" value="ECO:0007669"/>
    <property type="project" value="UniProtKB-KW"/>
</dbReference>
<dbReference type="InterPro" id="IPR049915">
    <property type="entry name" value="TERT_TEN"/>
</dbReference>
<dbReference type="GO" id="GO:0000781">
    <property type="term" value="C:chromosome, telomeric region"/>
    <property type="evidence" value="ECO:0007669"/>
    <property type="project" value="UniProtKB-SubCell"/>
</dbReference>
<comment type="catalytic activity">
    <reaction evidence="12 13">
        <text>DNA(n) + a 2'-deoxyribonucleoside 5'-triphosphate = DNA(n+1) + diphosphate</text>
        <dbReference type="Rhea" id="RHEA:22508"/>
        <dbReference type="Rhea" id="RHEA-COMP:17339"/>
        <dbReference type="Rhea" id="RHEA-COMP:17340"/>
        <dbReference type="ChEBI" id="CHEBI:33019"/>
        <dbReference type="ChEBI" id="CHEBI:61560"/>
        <dbReference type="ChEBI" id="CHEBI:173112"/>
        <dbReference type="EC" id="2.7.7.49"/>
    </reaction>
</comment>
<feature type="compositionally biased region" description="Basic and acidic residues" evidence="14">
    <location>
        <begin position="472"/>
        <end position="483"/>
    </location>
</feature>
<keyword evidence="8 13" id="KW-0460">Magnesium</keyword>
<dbReference type="Pfam" id="PF21399">
    <property type="entry name" value="TERT_C"/>
    <property type="match status" value="1"/>
</dbReference>